<evidence type="ECO:0000259" key="2">
    <source>
        <dbReference type="Pfam" id="PF04014"/>
    </source>
</evidence>
<dbReference type="PANTHER" id="PTHR42930">
    <property type="entry name" value="PHOSPHATE-SPECIFIC TRANSPORT SYSTEM ACCESSORY PROTEIN PHOU"/>
    <property type="match status" value="1"/>
</dbReference>
<dbReference type="Pfam" id="PF01895">
    <property type="entry name" value="PhoU"/>
    <property type="match status" value="2"/>
</dbReference>
<feature type="domain" description="PhoU" evidence="1">
    <location>
        <begin position="246"/>
        <end position="338"/>
    </location>
</feature>
<reference evidence="3 4" key="1">
    <citation type="journal article" date="2016" name="Sci. Rep.">
        <title>Metabolic traits of an uncultured archaeal lineage -MSBL1- from brine pools of the Red Sea.</title>
        <authorList>
            <person name="Mwirichia R."/>
            <person name="Alam I."/>
            <person name="Rashid M."/>
            <person name="Vinu M."/>
            <person name="Ba-Alawi W."/>
            <person name="Anthony Kamau A."/>
            <person name="Kamanda Ngugi D."/>
            <person name="Goker M."/>
            <person name="Klenk H.P."/>
            <person name="Bajic V."/>
            <person name="Stingl U."/>
        </authorList>
    </citation>
    <scope>NUCLEOTIDE SEQUENCE [LARGE SCALE GENOMIC DNA]</scope>
    <source>
        <strain evidence="3">SCGC-AAA259J03</strain>
    </source>
</reference>
<comment type="caution">
    <text evidence="3">The sequence shown here is derived from an EMBL/GenBank/DDBJ whole genome shotgun (WGS) entry which is preliminary data.</text>
</comment>
<evidence type="ECO:0000313" key="4">
    <source>
        <dbReference type="Proteomes" id="UP000070257"/>
    </source>
</evidence>
<evidence type="ECO:0000313" key="3">
    <source>
        <dbReference type="EMBL" id="KXA98945.1"/>
    </source>
</evidence>
<name>A0A656YXV7_9EURY</name>
<protein>
    <recommendedName>
        <fullName evidence="5">SpoVT-AbrB domain-containing protein</fullName>
    </recommendedName>
</protein>
<dbReference type="PANTHER" id="PTHR42930:SF2">
    <property type="entry name" value="PHOU DOMAIN-CONTAINING PROTEIN"/>
    <property type="match status" value="1"/>
</dbReference>
<evidence type="ECO:0008006" key="5">
    <source>
        <dbReference type="Google" id="ProtNLM"/>
    </source>
</evidence>
<organism evidence="3 4">
    <name type="scientific">candidate division MSBL1 archaeon SCGC-AAA259J03</name>
    <dbReference type="NCBI Taxonomy" id="1698269"/>
    <lineage>
        <taxon>Archaea</taxon>
        <taxon>Methanobacteriati</taxon>
        <taxon>Methanobacteriota</taxon>
        <taxon>candidate division MSBL1</taxon>
    </lineage>
</organism>
<accession>A0A656YXV7</accession>
<dbReference type="EMBL" id="LHXT01000001">
    <property type="protein sequence ID" value="KXA98945.1"/>
    <property type="molecule type" value="Genomic_DNA"/>
</dbReference>
<dbReference type="GO" id="GO:0003677">
    <property type="term" value="F:DNA binding"/>
    <property type="evidence" value="ECO:0007669"/>
    <property type="project" value="InterPro"/>
</dbReference>
<dbReference type="GO" id="GO:0045936">
    <property type="term" value="P:negative regulation of phosphate metabolic process"/>
    <property type="evidence" value="ECO:0007669"/>
    <property type="project" value="InterPro"/>
</dbReference>
<feature type="domain" description="SpoVT-AbrB" evidence="2">
    <location>
        <begin position="12"/>
        <end position="46"/>
    </location>
</feature>
<dbReference type="Pfam" id="PF04014">
    <property type="entry name" value="MazE_antitoxin"/>
    <property type="match status" value="1"/>
</dbReference>
<dbReference type="Gene3D" id="1.20.58.220">
    <property type="entry name" value="Phosphate transport system protein phou homolog 2, domain 2"/>
    <property type="match status" value="2"/>
</dbReference>
<dbReference type="GO" id="GO:0030643">
    <property type="term" value="P:intracellular phosphate ion homeostasis"/>
    <property type="evidence" value="ECO:0007669"/>
    <property type="project" value="InterPro"/>
</dbReference>
<dbReference type="SUPFAM" id="SSF109755">
    <property type="entry name" value="PhoU-like"/>
    <property type="match status" value="1"/>
</dbReference>
<dbReference type="InterPro" id="IPR007159">
    <property type="entry name" value="SpoVT-AbrB_dom"/>
</dbReference>
<sequence length="349" mass="39523">MASRKIQKSRSGSYLISLPKSWVEESGLNKGDRVEMRKNEEGLLTLQLTERKRKMKFNLKLEDFSDIRTLEDSIKACYMQGAETIEVTSEKETMTEEKELLRPLVLELIGSEIYKDRPRLLSFRVLVDPTKFSIPNLIQRIYNLIESVHEDAITALENKNPALASGSGKRGDDAKRLYRLMIRELKISAIDSGVAESIGVEGKGEDLVYTIAARDLSRMAHHTVRFAEIISESGDGLSEEDIDEIMNISEIVREMEEKAVKALLNKDIPLAREVIDFMEKIKELDEDYVKNPNLEQIDSQACEIHTKGCLDPEMCDLRTSLSRNLRRIAGYSVALADNAIVGAVPKFRE</sequence>
<dbReference type="Proteomes" id="UP000070257">
    <property type="component" value="Unassembled WGS sequence"/>
</dbReference>
<dbReference type="AlphaFoldDB" id="A0A656YXV7"/>
<dbReference type="InterPro" id="IPR026022">
    <property type="entry name" value="PhoU_dom"/>
</dbReference>
<dbReference type="InterPro" id="IPR028366">
    <property type="entry name" value="PhoU"/>
</dbReference>
<evidence type="ECO:0000259" key="1">
    <source>
        <dbReference type="Pfam" id="PF01895"/>
    </source>
</evidence>
<feature type="domain" description="PhoU" evidence="1">
    <location>
        <begin position="138"/>
        <end position="230"/>
    </location>
</feature>
<gene>
    <name evidence="3" type="ORF">AKJ39_00110</name>
</gene>
<dbReference type="InterPro" id="IPR038078">
    <property type="entry name" value="PhoU-like_sf"/>
</dbReference>
<proteinExistence type="predicted"/>
<keyword evidence="4" id="KW-1185">Reference proteome</keyword>